<keyword evidence="2" id="KW-1003">Cell membrane</keyword>
<dbReference type="EMBL" id="CP006577">
    <property type="protein sequence ID" value="AIG97471.1"/>
    <property type="molecule type" value="Genomic_DNA"/>
</dbReference>
<feature type="transmembrane region" description="Helical" evidence="6">
    <location>
        <begin position="122"/>
        <end position="146"/>
    </location>
</feature>
<dbReference type="PANTHER" id="PTHR30250:SF11">
    <property type="entry name" value="O-ANTIGEN TRANSPORTER-RELATED"/>
    <property type="match status" value="1"/>
</dbReference>
<keyword evidence="3 6" id="KW-0812">Transmembrane</keyword>
<keyword evidence="5 6" id="KW-0472">Membrane</keyword>
<feature type="transmembrane region" description="Helical" evidence="6">
    <location>
        <begin position="327"/>
        <end position="349"/>
    </location>
</feature>
<dbReference type="InterPro" id="IPR050833">
    <property type="entry name" value="Poly_Biosynth_Transport"/>
</dbReference>
<evidence type="ECO:0000256" key="1">
    <source>
        <dbReference type="ARBA" id="ARBA00004651"/>
    </source>
</evidence>
<feature type="transmembrane region" description="Helical" evidence="6">
    <location>
        <begin position="296"/>
        <end position="315"/>
    </location>
</feature>
<organism evidence="7 8">
    <name type="scientific">Archaeoglobus fulgidus DSM 8774</name>
    <dbReference type="NCBI Taxonomy" id="1344584"/>
    <lineage>
        <taxon>Archaea</taxon>
        <taxon>Methanobacteriati</taxon>
        <taxon>Methanobacteriota</taxon>
        <taxon>Archaeoglobi</taxon>
        <taxon>Archaeoglobales</taxon>
        <taxon>Archaeoglobaceae</taxon>
        <taxon>Archaeoglobus</taxon>
    </lineage>
</organism>
<keyword evidence="4 6" id="KW-1133">Transmembrane helix</keyword>
<feature type="transmembrane region" description="Helical" evidence="6">
    <location>
        <begin position="43"/>
        <end position="70"/>
    </location>
</feature>
<dbReference type="AlphaFoldDB" id="A0A075WBY7"/>
<evidence type="ECO:0000256" key="5">
    <source>
        <dbReference type="ARBA" id="ARBA00023136"/>
    </source>
</evidence>
<dbReference type="GeneID" id="24794195"/>
<comment type="subcellular location">
    <subcellularLocation>
        <location evidence="1">Cell membrane</location>
        <topology evidence="1">Multi-pass membrane protein</topology>
    </subcellularLocation>
</comment>
<feature type="transmembrane region" description="Helical" evidence="6">
    <location>
        <begin position="158"/>
        <end position="176"/>
    </location>
</feature>
<proteinExistence type="predicted"/>
<dbReference type="KEGG" id="afg:AFULGI_00006700"/>
<feature type="transmembrane region" description="Helical" evidence="6">
    <location>
        <begin position="446"/>
        <end position="464"/>
    </location>
</feature>
<evidence type="ECO:0000256" key="6">
    <source>
        <dbReference type="SAM" id="Phobius"/>
    </source>
</evidence>
<evidence type="ECO:0000313" key="8">
    <source>
        <dbReference type="Proteomes" id="UP000028501"/>
    </source>
</evidence>
<dbReference type="CDD" id="cd13128">
    <property type="entry name" value="MATE_Wzx_like"/>
    <property type="match status" value="1"/>
</dbReference>
<feature type="transmembrane region" description="Helical" evidence="6">
    <location>
        <begin position="91"/>
        <end position="110"/>
    </location>
</feature>
<evidence type="ECO:0000313" key="7">
    <source>
        <dbReference type="EMBL" id="AIG97471.1"/>
    </source>
</evidence>
<name>A0A075WBY7_ARCFL</name>
<dbReference type="InterPro" id="IPR002797">
    <property type="entry name" value="Polysacc_synth"/>
</dbReference>
<dbReference type="Proteomes" id="UP000028501">
    <property type="component" value="Chromosome"/>
</dbReference>
<dbReference type="PANTHER" id="PTHR30250">
    <property type="entry name" value="PST FAMILY PREDICTED COLANIC ACID TRANSPORTER"/>
    <property type="match status" value="1"/>
</dbReference>
<feature type="transmembrane region" description="Helical" evidence="6">
    <location>
        <begin position="12"/>
        <end position="31"/>
    </location>
</feature>
<evidence type="ECO:0000256" key="2">
    <source>
        <dbReference type="ARBA" id="ARBA00022475"/>
    </source>
</evidence>
<dbReference type="GO" id="GO:0005886">
    <property type="term" value="C:plasma membrane"/>
    <property type="evidence" value="ECO:0007669"/>
    <property type="project" value="UniProtKB-SubCell"/>
</dbReference>
<feature type="transmembrane region" description="Helical" evidence="6">
    <location>
        <begin position="220"/>
        <end position="240"/>
    </location>
</feature>
<feature type="transmembrane region" description="Helical" evidence="6">
    <location>
        <begin position="421"/>
        <end position="440"/>
    </location>
</feature>
<accession>A0A075WBY7</accession>
<reference evidence="7 8" key="1">
    <citation type="submission" date="2013-07" db="EMBL/GenBank/DDBJ databases">
        <title>Genome of Archaeoglobus fulgidus.</title>
        <authorList>
            <person name="Fiebig A."/>
            <person name="Birkeland N.-K."/>
        </authorList>
    </citation>
    <scope>NUCLEOTIDE SEQUENCE [LARGE SCALE GENOMIC DNA]</scope>
    <source>
        <strain evidence="7 8">DSM 8774</strain>
    </source>
</reference>
<feature type="transmembrane region" description="Helical" evidence="6">
    <location>
        <begin position="386"/>
        <end position="409"/>
    </location>
</feature>
<feature type="transmembrane region" description="Helical" evidence="6">
    <location>
        <begin position="361"/>
        <end position="380"/>
    </location>
</feature>
<sequence length="482" mass="53193">MLARRVLKNVIYNSSSVLIGNLAGLVISIYVARVLKPELFGIYSLAISVAFLLMTFTDLGINATLVRYVAHANIKGDDELVRGYIRSLTKLKALLVLAVASMLFLGSDFIAEQFFSKPELSLPLRIMALYITFFSMAGFINGIFNAFNDFKANFVRALVYEISRATLIFLLLYLGLSVAGALLGYVGASLLSLIALLAMLFRKLRNFLFGKAKRVDWRRIVRFTGYLTVGSITWTVFAYVDSVMIGAMLPSEDVGFYRAAYNIVGAVSGIVALPGVLFPVFVQLESEDLRSAFSRVFRYASIIAFPCTFGLMVIAEPLVKFVYGADYLQAAGVMVVLSILILRSALGFWGALFNAKEMPEYPVYATFFGMILNVVLNYVFILRMGIVGAAIATVMSNAFVWFTLAFLSVKHFGVVVRASYILKPLTSAAVMTALLWYAGFGSLADAILKVLVGAGIYFLLLYVLRGFGREDVEYLRSVLAWK</sequence>
<gene>
    <name evidence="7" type="ORF">AFULGI_00006700</name>
</gene>
<dbReference type="HOGENOM" id="CLU_022017_6_2_2"/>
<feature type="transmembrane region" description="Helical" evidence="6">
    <location>
        <begin position="260"/>
        <end position="284"/>
    </location>
</feature>
<evidence type="ECO:0000256" key="3">
    <source>
        <dbReference type="ARBA" id="ARBA00022692"/>
    </source>
</evidence>
<dbReference type="Pfam" id="PF01943">
    <property type="entry name" value="Polysacc_synt"/>
    <property type="match status" value="1"/>
</dbReference>
<feature type="transmembrane region" description="Helical" evidence="6">
    <location>
        <begin position="182"/>
        <end position="200"/>
    </location>
</feature>
<evidence type="ECO:0000256" key="4">
    <source>
        <dbReference type="ARBA" id="ARBA00022989"/>
    </source>
</evidence>
<protein>
    <submittedName>
        <fullName evidence="7">Membrane protein involved in the export of O-antigen and teichoic acid</fullName>
    </submittedName>
</protein>
<dbReference type="RefSeq" id="WP_010878099.1">
    <property type="nucleotide sequence ID" value="NZ_CP006577.1"/>
</dbReference>